<dbReference type="EMBL" id="QMQB01000165">
    <property type="protein sequence ID" value="RLE12355.1"/>
    <property type="molecule type" value="Genomic_DNA"/>
</dbReference>
<evidence type="ECO:0000313" key="3">
    <source>
        <dbReference type="EMBL" id="RLE12355.1"/>
    </source>
</evidence>
<evidence type="ECO:0000259" key="2">
    <source>
        <dbReference type="Pfam" id="PF13144"/>
    </source>
</evidence>
<gene>
    <name evidence="3" type="primary">flgA</name>
    <name evidence="3" type="ORF">DRI96_04680</name>
</gene>
<comment type="caution">
    <text evidence="3">The sequence shown here is derived from an EMBL/GenBank/DDBJ whole genome shotgun (WGS) entry which is preliminary data.</text>
</comment>
<dbReference type="PANTHER" id="PTHR36307">
    <property type="entry name" value="FLAGELLA BASAL BODY P-RING FORMATION PROTEIN FLGA"/>
    <property type="match status" value="1"/>
</dbReference>
<dbReference type="InterPro" id="IPR017585">
    <property type="entry name" value="SAF_FlgA"/>
</dbReference>
<keyword evidence="1" id="KW-1005">Bacterial flagellum biogenesis</keyword>
<dbReference type="GO" id="GO:0044780">
    <property type="term" value="P:bacterial-type flagellum assembly"/>
    <property type="evidence" value="ECO:0007669"/>
    <property type="project" value="InterPro"/>
</dbReference>
<comment type="function">
    <text evidence="1">Involved in the assembly process of the P-ring formation. It may associate with FlgF on the rod constituting a structure essential for the P-ring assembly or may act as a modulator protein for the P-ring assembly.</text>
</comment>
<sequence length="200" mass="22365">MSKKGGFILIIILSFLLGLSFSAYPVQINSRNIVKIIITLKDKVKVKGNCIYLGEIVKDIKAEKKLKNKLYRIKIGASPLPGKSRRLNKDYIMVRLYQNGLYPGQVLIKGKNEIVVLREAQDLSLSRKNYSPSAGVEDNPVIRQGNLVNLIVEDKNIKIITRGKALNSGRKGDKIRVLNTTSFKILEGEVIDSFTVKIVP</sequence>
<keyword evidence="3" id="KW-0966">Cell projection</keyword>
<dbReference type="Pfam" id="PF13144">
    <property type="entry name" value="ChapFlgA"/>
    <property type="match status" value="1"/>
</dbReference>
<evidence type="ECO:0000256" key="1">
    <source>
        <dbReference type="RuleBase" id="RU362063"/>
    </source>
</evidence>
<dbReference type="NCBIfam" id="TIGR03170">
    <property type="entry name" value="flgA_cterm"/>
    <property type="match status" value="1"/>
</dbReference>
<proteinExistence type="inferred from homology"/>
<keyword evidence="3" id="KW-0282">Flagellum</keyword>
<protein>
    <recommendedName>
        <fullName evidence="1">Flagella basal body P-ring formation protein FlgA</fullName>
    </recommendedName>
</protein>
<comment type="subcellular location">
    <subcellularLocation>
        <location evidence="1">Periplasm</location>
    </subcellularLocation>
</comment>
<accession>A0A662DA77</accession>
<dbReference type="AlphaFoldDB" id="A0A662DA77"/>
<reference evidence="3 4" key="1">
    <citation type="submission" date="2018-06" db="EMBL/GenBank/DDBJ databases">
        <title>Extensive metabolic versatility and redundancy in microbially diverse, dynamic hydrothermal sediments.</title>
        <authorList>
            <person name="Dombrowski N."/>
            <person name="Teske A."/>
            <person name="Baker B.J."/>
        </authorList>
    </citation>
    <scope>NUCLEOTIDE SEQUENCE [LARGE SCALE GENOMIC DNA]</scope>
    <source>
        <strain evidence="3">B19_G9</strain>
    </source>
</reference>
<dbReference type="GO" id="GO:0042597">
    <property type="term" value="C:periplasmic space"/>
    <property type="evidence" value="ECO:0007669"/>
    <property type="project" value="UniProtKB-SubCell"/>
</dbReference>
<comment type="similarity">
    <text evidence="1">Belongs to the FlgA family.</text>
</comment>
<dbReference type="Gene3D" id="2.30.30.760">
    <property type="match status" value="1"/>
</dbReference>
<keyword evidence="1" id="KW-0574">Periplasm</keyword>
<organism evidence="3 4">
    <name type="scientific">Aerophobetes bacterium</name>
    <dbReference type="NCBI Taxonomy" id="2030807"/>
    <lineage>
        <taxon>Bacteria</taxon>
        <taxon>Candidatus Aerophobota</taxon>
    </lineage>
</organism>
<feature type="domain" description="Flagella basal body P-ring formation protein FlgA SAF" evidence="2">
    <location>
        <begin position="132"/>
        <end position="198"/>
    </location>
</feature>
<evidence type="ECO:0000313" key="4">
    <source>
        <dbReference type="Proteomes" id="UP000267654"/>
    </source>
</evidence>
<keyword evidence="3" id="KW-0969">Cilium</keyword>
<dbReference type="Proteomes" id="UP000267654">
    <property type="component" value="Unassembled WGS sequence"/>
</dbReference>
<dbReference type="PANTHER" id="PTHR36307:SF1">
    <property type="entry name" value="FLAGELLA BASAL BODY P-RING FORMATION PROTEIN FLGA"/>
    <property type="match status" value="1"/>
</dbReference>
<dbReference type="InterPro" id="IPR039246">
    <property type="entry name" value="Flagellar_FlgA"/>
</dbReference>
<name>A0A662DA77_UNCAE</name>